<gene>
    <name evidence="4" type="ORF">N656DRAFT_773409</name>
</gene>
<dbReference type="EMBL" id="MU853332">
    <property type="protein sequence ID" value="KAK4117318.1"/>
    <property type="molecule type" value="Genomic_DNA"/>
</dbReference>
<dbReference type="PROSITE" id="PS50118">
    <property type="entry name" value="HMG_BOX_2"/>
    <property type="match status" value="1"/>
</dbReference>
<evidence type="ECO:0000313" key="4">
    <source>
        <dbReference type="EMBL" id="KAK4117318.1"/>
    </source>
</evidence>
<evidence type="ECO:0000259" key="3">
    <source>
        <dbReference type="PROSITE" id="PS50118"/>
    </source>
</evidence>
<feature type="domain" description="HMG box" evidence="3">
    <location>
        <begin position="250"/>
        <end position="316"/>
    </location>
</feature>
<evidence type="ECO:0000313" key="5">
    <source>
        <dbReference type="Proteomes" id="UP001302812"/>
    </source>
</evidence>
<keyword evidence="1" id="KW-0238">DNA-binding</keyword>
<proteinExistence type="predicted"/>
<keyword evidence="5" id="KW-1185">Reference proteome</keyword>
<sequence>MWSTIGLATARQLSVGGRLSIRRAARPTARIAGRDLAPIPCGLRVAAVFGGRSFAATPRRLESSAAEAKTADESEAKSKTKTKAPGKKKTAPKKAAAKKASGTERASLPKKDRKVLTEEEITKLKVKQLRKQALKAPKRLPDNSWLVFLSHSFKATKNEREAAVKAGQRLDMTTITRELCNAFKALPAAELEKLKAEARENYVANEIAYKAWIQSHSPEEIKRANRARSMLKNVYKKKNIGYDIPDDRIPKNPRSSFLHYCGTRLNSPEFADLKSQEVMSKLGEEWRNLSDTERQPFVDKMKSEYEEWRKQRDAVLAKAAAPV</sequence>
<dbReference type="GO" id="GO:0005634">
    <property type="term" value="C:nucleus"/>
    <property type="evidence" value="ECO:0007669"/>
    <property type="project" value="UniProtKB-UniRule"/>
</dbReference>
<dbReference type="SUPFAM" id="SSF47095">
    <property type="entry name" value="HMG-box"/>
    <property type="match status" value="2"/>
</dbReference>
<reference evidence="4" key="1">
    <citation type="journal article" date="2023" name="Mol. Phylogenet. Evol.">
        <title>Genome-scale phylogeny and comparative genomics of the fungal order Sordariales.</title>
        <authorList>
            <person name="Hensen N."/>
            <person name="Bonometti L."/>
            <person name="Westerberg I."/>
            <person name="Brannstrom I.O."/>
            <person name="Guillou S."/>
            <person name="Cros-Aarteil S."/>
            <person name="Calhoun S."/>
            <person name="Haridas S."/>
            <person name="Kuo A."/>
            <person name="Mondo S."/>
            <person name="Pangilinan J."/>
            <person name="Riley R."/>
            <person name="LaButti K."/>
            <person name="Andreopoulos B."/>
            <person name="Lipzen A."/>
            <person name="Chen C."/>
            <person name="Yan M."/>
            <person name="Daum C."/>
            <person name="Ng V."/>
            <person name="Clum A."/>
            <person name="Steindorff A."/>
            <person name="Ohm R.A."/>
            <person name="Martin F."/>
            <person name="Silar P."/>
            <person name="Natvig D.O."/>
            <person name="Lalanne C."/>
            <person name="Gautier V."/>
            <person name="Ament-Velasquez S.L."/>
            <person name="Kruys A."/>
            <person name="Hutchinson M.I."/>
            <person name="Powell A.J."/>
            <person name="Barry K."/>
            <person name="Miller A.N."/>
            <person name="Grigoriev I.V."/>
            <person name="Debuchy R."/>
            <person name="Gladieux P."/>
            <person name="Hiltunen Thoren M."/>
            <person name="Johannesson H."/>
        </authorList>
    </citation>
    <scope>NUCLEOTIDE SEQUENCE</scope>
    <source>
        <strain evidence="4">CBS 508.74</strain>
    </source>
</reference>
<evidence type="ECO:0000256" key="2">
    <source>
        <dbReference type="SAM" id="MobiDB-lite"/>
    </source>
</evidence>
<feature type="compositionally biased region" description="Basic and acidic residues" evidence="2">
    <location>
        <begin position="69"/>
        <end position="78"/>
    </location>
</feature>
<name>A0AAN6TMP8_9PEZI</name>
<feature type="compositionally biased region" description="Basic residues" evidence="2">
    <location>
        <begin position="79"/>
        <end position="97"/>
    </location>
</feature>
<protein>
    <recommendedName>
        <fullName evidence="3">HMG box domain-containing protein</fullName>
    </recommendedName>
</protein>
<dbReference type="InterPro" id="IPR036910">
    <property type="entry name" value="HMG_box_dom_sf"/>
</dbReference>
<dbReference type="InterPro" id="IPR009071">
    <property type="entry name" value="HMG_box_dom"/>
</dbReference>
<dbReference type="GO" id="GO:0003677">
    <property type="term" value="F:DNA binding"/>
    <property type="evidence" value="ECO:0007669"/>
    <property type="project" value="UniProtKB-UniRule"/>
</dbReference>
<reference evidence="4" key="2">
    <citation type="submission" date="2023-05" db="EMBL/GenBank/DDBJ databases">
        <authorList>
            <consortium name="Lawrence Berkeley National Laboratory"/>
            <person name="Steindorff A."/>
            <person name="Hensen N."/>
            <person name="Bonometti L."/>
            <person name="Westerberg I."/>
            <person name="Brannstrom I.O."/>
            <person name="Guillou S."/>
            <person name="Cros-Aarteil S."/>
            <person name="Calhoun S."/>
            <person name="Haridas S."/>
            <person name="Kuo A."/>
            <person name="Mondo S."/>
            <person name="Pangilinan J."/>
            <person name="Riley R."/>
            <person name="Labutti K."/>
            <person name="Andreopoulos B."/>
            <person name="Lipzen A."/>
            <person name="Chen C."/>
            <person name="Yanf M."/>
            <person name="Daum C."/>
            <person name="Ng V."/>
            <person name="Clum A."/>
            <person name="Ohm R."/>
            <person name="Martin F."/>
            <person name="Silar P."/>
            <person name="Natvig D."/>
            <person name="Lalanne C."/>
            <person name="Gautier V."/>
            <person name="Ament-Velasquez S.L."/>
            <person name="Kruys A."/>
            <person name="Hutchinson M.I."/>
            <person name="Powell A.J."/>
            <person name="Barry K."/>
            <person name="Miller A.N."/>
            <person name="Grigoriev I.V."/>
            <person name="Debuchy R."/>
            <person name="Gladieux P."/>
            <person name="Thoren M.H."/>
            <person name="Johannesson H."/>
        </authorList>
    </citation>
    <scope>NUCLEOTIDE SEQUENCE</scope>
    <source>
        <strain evidence="4">CBS 508.74</strain>
    </source>
</reference>
<organism evidence="4 5">
    <name type="scientific">Canariomyces notabilis</name>
    <dbReference type="NCBI Taxonomy" id="2074819"/>
    <lineage>
        <taxon>Eukaryota</taxon>
        <taxon>Fungi</taxon>
        <taxon>Dikarya</taxon>
        <taxon>Ascomycota</taxon>
        <taxon>Pezizomycotina</taxon>
        <taxon>Sordariomycetes</taxon>
        <taxon>Sordariomycetidae</taxon>
        <taxon>Sordariales</taxon>
        <taxon>Chaetomiaceae</taxon>
        <taxon>Canariomyces</taxon>
    </lineage>
</organism>
<dbReference type="AlphaFoldDB" id="A0AAN6TMP8"/>
<dbReference type="Gene3D" id="1.10.30.10">
    <property type="entry name" value="High mobility group box domain"/>
    <property type="match status" value="2"/>
</dbReference>
<dbReference type="GeneID" id="89938184"/>
<dbReference type="Pfam" id="PF00505">
    <property type="entry name" value="HMG_box"/>
    <property type="match status" value="1"/>
</dbReference>
<keyword evidence="1" id="KW-0539">Nucleus</keyword>
<feature type="region of interest" description="Disordered" evidence="2">
    <location>
        <begin position="59"/>
        <end position="112"/>
    </location>
</feature>
<dbReference type="RefSeq" id="XP_064674888.1">
    <property type="nucleotide sequence ID" value="XM_064814059.1"/>
</dbReference>
<dbReference type="Proteomes" id="UP001302812">
    <property type="component" value="Unassembled WGS sequence"/>
</dbReference>
<accession>A0AAN6TMP8</accession>
<dbReference type="SMART" id="SM00398">
    <property type="entry name" value="HMG"/>
    <property type="match status" value="2"/>
</dbReference>
<comment type="caution">
    <text evidence="4">The sequence shown here is derived from an EMBL/GenBank/DDBJ whole genome shotgun (WGS) entry which is preliminary data.</text>
</comment>
<feature type="DNA-binding region" description="HMG box" evidence="1">
    <location>
        <begin position="250"/>
        <end position="316"/>
    </location>
</feature>
<evidence type="ECO:0000256" key="1">
    <source>
        <dbReference type="PROSITE-ProRule" id="PRU00267"/>
    </source>
</evidence>